<dbReference type="AlphaFoldDB" id="A0A7Y0EEZ0"/>
<keyword evidence="2" id="KW-1185">Reference proteome</keyword>
<dbReference type="PANTHER" id="PTHR30032:SF8">
    <property type="entry name" value="GERMINATION-SPECIFIC N-ACETYLMURAMOYL-L-ALANINE AMIDASE"/>
    <property type="match status" value="1"/>
</dbReference>
<dbReference type="PANTHER" id="PTHR30032">
    <property type="entry name" value="N-ACETYLMURAMOYL-L-ALANINE AMIDASE-RELATED"/>
    <property type="match status" value="1"/>
</dbReference>
<organism evidence="1 2">
    <name type="scientific">Clostridium muellerianum</name>
    <dbReference type="NCBI Taxonomy" id="2716538"/>
    <lineage>
        <taxon>Bacteria</taxon>
        <taxon>Bacillati</taxon>
        <taxon>Bacillota</taxon>
        <taxon>Clostridia</taxon>
        <taxon>Eubacteriales</taxon>
        <taxon>Clostridiaceae</taxon>
        <taxon>Clostridium</taxon>
    </lineage>
</organism>
<dbReference type="Gene3D" id="3.40.50.12090">
    <property type="match status" value="1"/>
</dbReference>
<evidence type="ECO:0000313" key="1">
    <source>
        <dbReference type="EMBL" id="NMM62138.1"/>
    </source>
</evidence>
<gene>
    <name evidence="1" type="ORF">HBE96_05435</name>
</gene>
<dbReference type="InterPro" id="IPR051922">
    <property type="entry name" value="Bact_Sporulation_Assoc"/>
</dbReference>
<evidence type="ECO:0000313" key="2">
    <source>
        <dbReference type="Proteomes" id="UP000537131"/>
    </source>
</evidence>
<accession>A0A7Y0EEZ0</accession>
<dbReference type="Pfam" id="PF04122">
    <property type="entry name" value="CW_binding_2"/>
    <property type="match status" value="2"/>
</dbReference>
<reference evidence="1 2" key="1">
    <citation type="submission" date="2020-04" db="EMBL/GenBank/DDBJ databases">
        <authorList>
            <person name="Doyle D.A."/>
        </authorList>
    </citation>
    <scope>NUCLEOTIDE SEQUENCE [LARGE SCALE GENOMIC DNA]</scope>
    <source>
        <strain evidence="1 2">P21</strain>
    </source>
</reference>
<dbReference type="RefSeq" id="WP_169296743.1">
    <property type="nucleotide sequence ID" value="NZ_JABBNI010000010.1"/>
</dbReference>
<dbReference type="Proteomes" id="UP000537131">
    <property type="component" value="Unassembled WGS sequence"/>
</dbReference>
<proteinExistence type="predicted"/>
<comment type="caution">
    <text evidence="1">The sequence shown here is derived from an EMBL/GenBank/DDBJ whole genome shotgun (WGS) entry which is preliminary data.</text>
</comment>
<name>A0A7Y0EEZ0_9CLOT</name>
<sequence length="391" mass="43212">MNKKVLSFIFVVMCTFIFMSGVVKADELKVEGLYGSDRYETCCKIADQGWKSSDYAVIVNGALIRNDNLCATVLAKKYNAPILLSSESGIDSRVESELKKLKVKKVFIIGSSVSSSIESQLHNINITAKRINGMDMFQNSVEIANEIGTSNGVILVNCAATDDIGTLAPIAAKLQMPVLLMGSDYASSQVEKFISGKNVPVAYVVGEKDLFSDAVISKFSNVKRIELSSINGNHQMDILKAFSDKVNFDNIFYVYEHNFLDILSSSALAALNGNPVVLEYPKSEHNFDCVNLICSKNVKKVNIIGLNDDLTDISSESKALSIIKSKVKNDGDYGISNIKYIEVNEGIYYYSIELYDKENQSLKYNFLVNTNTKSAYKIEAKTNKIVPLDNM</sequence>
<reference evidence="1 2" key="2">
    <citation type="submission" date="2020-06" db="EMBL/GenBank/DDBJ databases">
        <title>Complete Genome Sequence of Clostridium muelleri sp. nov. P21T, an Acid-Alcohol Producing Acetogen Isolated from Old Hay.</title>
        <authorList>
            <person name="Duncan K.E."/>
            <person name="Tanner R.S."/>
        </authorList>
    </citation>
    <scope>NUCLEOTIDE SEQUENCE [LARGE SCALE GENOMIC DNA]</scope>
    <source>
        <strain evidence="1 2">P21</strain>
    </source>
</reference>
<protein>
    <submittedName>
        <fullName evidence="1">Cell wall-binding repeat-containing protein</fullName>
    </submittedName>
</protein>
<dbReference type="EMBL" id="JABBNI010000010">
    <property type="protein sequence ID" value="NMM62138.1"/>
    <property type="molecule type" value="Genomic_DNA"/>
</dbReference>
<dbReference type="InterPro" id="IPR007253">
    <property type="entry name" value="Cell_wall-bd_2"/>
</dbReference>